<evidence type="ECO:0000256" key="1">
    <source>
        <dbReference type="SAM" id="Phobius"/>
    </source>
</evidence>
<keyword evidence="1" id="KW-0472">Membrane</keyword>
<proteinExistence type="predicted"/>
<protein>
    <submittedName>
        <fullName evidence="2">Uncharacterized protein</fullName>
    </submittedName>
</protein>
<accession>A0ABV4AY28</accession>
<dbReference type="Proteomes" id="UP001562178">
    <property type="component" value="Unassembled WGS sequence"/>
</dbReference>
<gene>
    <name evidence="2" type="ORF">AB7A72_03785</name>
</gene>
<feature type="transmembrane region" description="Helical" evidence="1">
    <location>
        <begin position="115"/>
        <end position="135"/>
    </location>
</feature>
<comment type="caution">
    <text evidence="2">The sequence shown here is derived from an EMBL/GenBank/DDBJ whole genome shotgun (WGS) entry which is preliminary data.</text>
</comment>
<dbReference type="PROSITE" id="PS51257">
    <property type="entry name" value="PROKAR_LIPOPROTEIN"/>
    <property type="match status" value="1"/>
</dbReference>
<dbReference type="EMBL" id="JBGBDC010000001">
    <property type="protein sequence ID" value="MEY2250116.1"/>
    <property type="molecule type" value="Genomic_DNA"/>
</dbReference>
<keyword evidence="3" id="KW-1185">Reference proteome</keyword>
<name>A0ABV4AY28_9BURK</name>
<evidence type="ECO:0000313" key="2">
    <source>
        <dbReference type="EMBL" id="MEY2250116.1"/>
    </source>
</evidence>
<dbReference type="RefSeq" id="WP_369459048.1">
    <property type="nucleotide sequence ID" value="NZ_JBGBDC010000001.1"/>
</dbReference>
<evidence type="ECO:0000313" key="3">
    <source>
        <dbReference type="Proteomes" id="UP001562178"/>
    </source>
</evidence>
<keyword evidence="1" id="KW-1133">Transmembrane helix</keyword>
<reference evidence="2 3" key="1">
    <citation type="journal article" date="2016" name="Int. J. Syst. Evol. Microbiol.">
        <title>Description of Comamonas sediminis sp. nov., isolated from lagoon sediments.</title>
        <authorList>
            <person name="Subhash Y."/>
            <person name="Bang J.J."/>
            <person name="You T.H."/>
            <person name="Lee S.S."/>
        </authorList>
    </citation>
    <scope>NUCLEOTIDE SEQUENCE [LARGE SCALE GENOMIC DNA]</scope>
    <source>
        <strain evidence="2 3">JCM 31169</strain>
    </source>
</reference>
<sequence length="143" mass="15308">MAAEMRLYRLSILGWLLALGCVLMHALPAAASTRDAPENYNLLRLQQVSAVGPGPHASRLASAWAQGVALPGTDAHAPPLGSAQDDETVFHRVRHSMGAVSEQAVGVWSRPTPKLGGLVLVLLTVFALVLGFLSLRWHRETAQ</sequence>
<organism evidence="2 3">
    <name type="scientific">Comamonas sediminis</name>
    <dbReference type="NCBI Taxonomy" id="1783360"/>
    <lineage>
        <taxon>Bacteria</taxon>
        <taxon>Pseudomonadati</taxon>
        <taxon>Pseudomonadota</taxon>
        <taxon>Betaproteobacteria</taxon>
        <taxon>Burkholderiales</taxon>
        <taxon>Comamonadaceae</taxon>
        <taxon>Comamonas</taxon>
    </lineage>
</organism>
<keyword evidence="1" id="KW-0812">Transmembrane</keyword>